<name>A0A0L8IH80_OCTBM</name>
<sequence length="197" mass="22759">ISAVFIPLVLAHEEHIDTGKYYNEERTKMSPTFQVTCGHRIVVTSDQDISIVAKCSNGKKYYKSDHYSVFIKIPISYERRRLNVCSLYQFPKKHVYAVQISVSHLHQGRTRADIREYIITCSFESHGRVVSKQILLEADNFNYEEIVVNKGKLANIKVSLFLENINGKKITDKIDIGRKVFIYLPFYLFLLLVLIPG</sequence>
<dbReference type="EMBL" id="KQ415722">
    <property type="protein sequence ID" value="KOG00825.1"/>
    <property type="molecule type" value="Genomic_DNA"/>
</dbReference>
<proteinExistence type="predicted"/>
<evidence type="ECO:0000259" key="1">
    <source>
        <dbReference type="Pfam" id="PF25272"/>
    </source>
</evidence>
<reference evidence="2" key="1">
    <citation type="submission" date="2015-07" db="EMBL/GenBank/DDBJ databases">
        <title>MeaNS - Measles Nucleotide Surveillance Program.</title>
        <authorList>
            <person name="Tran T."/>
            <person name="Druce J."/>
        </authorList>
    </citation>
    <scope>NUCLEOTIDE SEQUENCE</scope>
    <source>
        <strain evidence="2">UCB-OBI-ISO-001</strain>
        <tissue evidence="2">Gonad</tissue>
    </source>
</reference>
<feature type="domain" description="Vitelline envelope sperm lysin receptor C-terminal" evidence="1">
    <location>
        <begin position="41"/>
        <end position="183"/>
    </location>
</feature>
<dbReference type="AlphaFoldDB" id="A0A0L8IH80"/>
<dbReference type="Pfam" id="PF25272">
    <property type="entry name" value="VERL_C"/>
    <property type="match status" value="1"/>
</dbReference>
<evidence type="ECO:0000313" key="2">
    <source>
        <dbReference type="EMBL" id="KOG00825.1"/>
    </source>
</evidence>
<accession>A0A0L8IH80</accession>
<feature type="non-terminal residue" evidence="2">
    <location>
        <position position="1"/>
    </location>
</feature>
<gene>
    <name evidence="2" type="ORF">OCBIM_22031181mg</name>
</gene>
<organism evidence="2">
    <name type="scientific">Octopus bimaculoides</name>
    <name type="common">California two-spotted octopus</name>
    <dbReference type="NCBI Taxonomy" id="37653"/>
    <lineage>
        <taxon>Eukaryota</taxon>
        <taxon>Metazoa</taxon>
        <taxon>Spiralia</taxon>
        <taxon>Lophotrochozoa</taxon>
        <taxon>Mollusca</taxon>
        <taxon>Cephalopoda</taxon>
        <taxon>Coleoidea</taxon>
        <taxon>Octopodiformes</taxon>
        <taxon>Octopoda</taxon>
        <taxon>Incirrata</taxon>
        <taxon>Octopodidae</taxon>
        <taxon>Octopus</taxon>
    </lineage>
</organism>
<dbReference type="InterPro" id="IPR057371">
    <property type="entry name" value="VERL_C"/>
</dbReference>
<protein>
    <recommendedName>
        <fullName evidence="1">Vitelline envelope sperm lysin receptor C-terminal domain-containing protein</fullName>
    </recommendedName>
</protein>